<reference evidence="13 14" key="1">
    <citation type="submission" date="2022-10" db="EMBL/GenBank/DDBJ databases">
        <title>The complete genomes of actinobacterial strains from the NBC collection.</title>
        <authorList>
            <person name="Joergensen T.S."/>
            <person name="Alvarez Arevalo M."/>
            <person name="Sterndorff E.B."/>
            <person name="Faurdal D."/>
            <person name="Vuksanovic O."/>
            <person name="Mourched A.-S."/>
            <person name="Charusanti P."/>
            <person name="Shaw S."/>
            <person name="Blin K."/>
            <person name="Weber T."/>
        </authorList>
    </citation>
    <scope>NUCLEOTIDE SEQUENCE [LARGE SCALE GENOMIC DNA]</scope>
    <source>
        <strain evidence="13 14">NBC 01809</strain>
    </source>
</reference>
<feature type="compositionally biased region" description="Gly residues" evidence="9">
    <location>
        <begin position="176"/>
        <end position="203"/>
    </location>
</feature>
<evidence type="ECO:0000256" key="8">
    <source>
        <dbReference type="ARBA" id="ARBA00049902"/>
    </source>
</evidence>
<dbReference type="EMBL" id="CP109071">
    <property type="protein sequence ID" value="WSA34977.1"/>
    <property type="molecule type" value="Genomic_DNA"/>
</dbReference>
<feature type="compositionally biased region" description="Gly residues" evidence="9">
    <location>
        <begin position="911"/>
        <end position="931"/>
    </location>
</feature>
<evidence type="ECO:0000256" key="4">
    <source>
        <dbReference type="ARBA" id="ARBA00022679"/>
    </source>
</evidence>
<dbReference type="SUPFAM" id="SSF56601">
    <property type="entry name" value="beta-lactamase/transpeptidase-like"/>
    <property type="match status" value="1"/>
</dbReference>
<dbReference type="Gene3D" id="3.40.710.10">
    <property type="entry name" value="DD-peptidase/beta-lactamase superfamily"/>
    <property type="match status" value="1"/>
</dbReference>
<dbReference type="InterPro" id="IPR050396">
    <property type="entry name" value="Glycosyltr_51/Transpeptidase"/>
</dbReference>
<sequence>MNSYGDSSSTRGRAQIPGQHGDPGGDASGDGWSAAQEGTAPGGRAPVAPWAAAGGRASVGGSAAVPPRGGSASGSASAAVPPRAGSAAGSASVGSASVGRAGPGRASVPVPPAPGVGRAGAGRASVPVSPAAGGSAGRASVGSASVGAAPAGRASVGSAAVSGRATARASVSPVSGGPGGGPGGPGGPTGPGRGGRGAGGPAGAGRSKKRKRVNMLIASFAVFIMLAGLGVVGFTYYSTNVVLPDEVPLPLSTTIFASDKKTSVARLGNENRTFVTIKDIPEHVQYAVAAAEDRNFYKHSGVDYKGIARAAWNNLSGGDKQGASTITQQYARNAIENLKDDSYARKVKEAIFASKLNEKYEKPEIMQHYLNVIYFGRGAYGIEAAAQTYFAKPVSKLTPAEGAVLASLIKQPVASTTHKGYDPAVNLPAAKDRWDYVLGGMVEEGWLNAAERPTAYPKVQPVAKDGNGFGVKSPRGNVVNYVRQEMEQWGVCSDSGAAGKPTCVDVLRTGGYRITTTINAKMQDALEKAAQPDRKGSVLNGQPKNLMAAAVSIDPKSGRVLAYYGGDSGADFDYAGKNTNLNGDIVGGHPPGSSFKVYTLAAAIEAGISVKSRWDATPFKPEGFKDKVQNAGRTAACGESCTLEESTLKSYNVPFFHLTEKIGPDKVVKMAKQAGVSTMWTVDPPQPFDLVKEKPEDLAPSKFDRVVGYGQYPITVLDHANGLATLANDGVYNKAHFVLTVEKQNKATGKWEKVPGTGEQRKPQQRIKREVAQEVTAVLKEIPEKNNAGLGNGRDAAGKTGTWEHNGTPRNAHAWMVGYDDNLATAVWIGSRDTKRPTIVDKNKKDIGGSSFPAELWKRYMDDALKGKDKSDLPSVTGIGDDKAGNGKEPPPPPPPTSPPDCGPLGLLCPPGGGNNGGGNNGGGNNGGGNPPGGPTAPTNPIEPRPGGGNGGGGLLPTTSPRPGDD</sequence>
<evidence type="ECO:0000259" key="11">
    <source>
        <dbReference type="Pfam" id="PF00905"/>
    </source>
</evidence>
<proteinExistence type="predicted"/>
<keyword evidence="2" id="KW-0645">Protease</keyword>
<protein>
    <submittedName>
        <fullName evidence="13">Transglycosylase domain-containing protein</fullName>
    </submittedName>
</protein>
<evidence type="ECO:0000256" key="2">
    <source>
        <dbReference type="ARBA" id="ARBA00022670"/>
    </source>
</evidence>
<accession>A0ABZ1EL40</accession>
<evidence type="ECO:0000313" key="14">
    <source>
        <dbReference type="Proteomes" id="UP001334804"/>
    </source>
</evidence>
<evidence type="ECO:0000256" key="1">
    <source>
        <dbReference type="ARBA" id="ARBA00022645"/>
    </source>
</evidence>
<dbReference type="InterPro" id="IPR012338">
    <property type="entry name" value="Beta-lactam/transpept-like"/>
</dbReference>
<feature type="region of interest" description="Disordered" evidence="9">
    <location>
        <begin position="167"/>
        <end position="208"/>
    </location>
</feature>
<name>A0ABZ1EL40_9ACTN</name>
<dbReference type="Proteomes" id="UP001334804">
    <property type="component" value="Chromosome"/>
</dbReference>
<keyword evidence="10" id="KW-0472">Membrane</keyword>
<keyword evidence="10" id="KW-1133">Transmembrane helix</keyword>
<evidence type="ECO:0000256" key="5">
    <source>
        <dbReference type="ARBA" id="ARBA00022801"/>
    </source>
</evidence>
<feature type="compositionally biased region" description="Polar residues" evidence="9">
    <location>
        <begin position="1"/>
        <end position="12"/>
    </location>
</feature>
<dbReference type="InterPro" id="IPR023346">
    <property type="entry name" value="Lysozyme-like_dom_sf"/>
</dbReference>
<feature type="domain" description="Glycosyl transferase family 51" evidence="12">
    <location>
        <begin position="263"/>
        <end position="441"/>
    </location>
</feature>
<dbReference type="RefSeq" id="WP_091625518.1">
    <property type="nucleotide sequence ID" value="NZ_CP109071.1"/>
</dbReference>
<keyword evidence="10" id="KW-0812">Transmembrane</keyword>
<keyword evidence="3" id="KW-0328">Glycosyltransferase</keyword>
<dbReference type="InterPro" id="IPR001460">
    <property type="entry name" value="PCN-bd_Tpept"/>
</dbReference>
<dbReference type="SUPFAM" id="SSF53955">
    <property type="entry name" value="Lysozyme-like"/>
    <property type="match status" value="1"/>
</dbReference>
<evidence type="ECO:0000256" key="3">
    <source>
        <dbReference type="ARBA" id="ARBA00022676"/>
    </source>
</evidence>
<evidence type="ECO:0000259" key="12">
    <source>
        <dbReference type="Pfam" id="PF00912"/>
    </source>
</evidence>
<organism evidence="13 14">
    <name type="scientific">Micromonospora peucetia</name>
    <dbReference type="NCBI Taxonomy" id="47871"/>
    <lineage>
        <taxon>Bacteria</taxon>
        <taxon>Bacillati</taxon>
        <taxon>Actinomycetota</taxon>
        <taxon>Actinomycetes</taxon>
        <taxon>Micromonosporales</taxon>
        <taxon>Micromonosporaceae</taxon>
        <taxon>Micromonospora</taxon>
    </lineage>
</organism>
<dbReference type="PANTHER" id="PTHR32282:SF34">
    <property type="entry name" value="PENICILLIN-BINDING PROTEIN 1A"/>
    <property type="match status" value="1"/>
</dbReference>
<dbReference type="Pfam" id="PF00905">
    <property type="entry name" value="Transpeptidase"/>
    <property type="match status" value="1"/>
</dbReference>
<keyword evidence="1" id="KW-0121">Carboxypeptidase</keyword>
<comment type="catalytic activity">
    <reaction evidence="7">
        <text>Preferential cleavage: (Ac)2-L-Lys-D-Ala-|-D-Ala. Also transpeptidation of peptidyl-alanyl moieties that are N-acyl substituents of D-alanine.</text>
        <dbReference type="EC" id="3.4.16.4"/>
    </reaction>
</comment>
<evidence type="ECO:0000256" key="10">
    <source>
        <dbReference type="SAM" id="Phobius"/>
    </source>
</evidence>
<keyword evidence="5" id="KW-0378">Hydrolase</keyword>
<feature type="compositionally biased region" description="Low complexity" evidence="9">
    <location>
        <begin position="956"/>
        <end position="966"/>
    </location>
</feature>
<evidence type="ECO:0000256" key="9">
    <source>
        <dbReference type="SAM" id="MobiDB-lite"/>
    </source>
</evidence>
<feature type="transmembrane region" description="Helical" evidence="10">
    <location>
        <begin position="216"/>
        <end position="237"/>
    </location>
</feature>
<feature type="region of interest" description="Disordered" evidence="9">
    <location>
        <begin position="866"/>
        <end position="966"/>
    </location>
</feature>
<dbReference type="InterPro" id="IPR036950">
    <property type="entry name" value="PBP_transglycosylase"/>
</dbReference>
<feature type="compositionally biased region" description="Gly residues" evidence="9">
    <location>
        <begin position="946"/>
        <end position="955"/>
    </location>
</feature>
<evidence type="ECO:0000256" key="7">
    <source>
        <dbReference type="ARBA" id="ARBA00034000"/>
    </source>
</evidence>
<feature type="compositionally biased region" description="Low complexity" evidence="9">
    <location>
        <begin position="121"/>
        <end position="143"/>
    </location>
</feature>
<keyword evidence="4" id="KW-0808">Transferase</keyword>
<evidence type="ECO:0000256" key="6">
    <source>
        <dbReference type="ARBA" id="ARBA00023268"/>
    </source>
</evidence>
<dbReference type="Gene3D" id="1.10.3810.10">
    <property type="entry name" value="Biosynthetic peptidoglycan transglycosylase-like"/>
    <property type="match status" value="1"/>
</dbReference>
<keyword evidence="14" id="KW-1185">Reference proteome</keyword>
<feature type="compositionally biased region" description="Pro residues" evidence="9">
    <location>
        <begin position="889"/>
        <end position="902"/>
    </location>
</feature>
<feature type="region of interest" description="Disordered" evidence="9">
    <location>
        <begin position="1"/>
        <end position="143"/>
    </location>
</feature>
<feature type="domain" description="Penicillin-binding protein transpeptidase" evidence="11">
    <location>
        <begin position="549"/>
        <end position="829"/>
    </location>
</feature>
<dbReference type="InterPro" id="IPR001264">
    <property type="entry name" value="Glyco_trans_51"/>
</dbReference>
<comment type="catalytic activity">
    <reaction evidence="8">
        <text>[GlcNAc-(1-&gt;4)-Mur2Ac(oyl-L-Ala-gamma-D-Glu-L-Lys-D-Ala-D-Ala)](n)-di-trans,octa-cis-undecaprenyl diphosphate + beta-D-GlcNAc-(1-&gt;4)-Mur2Ac(oyl-L-Ala-gamma-D-Glu-L-Lys-D-Ala-D-Ala)-di-trans,octa-cis-undecaprenyl diphosphate = [GlcNAc-(1-&gt;4)-Mur2Ac(oyl-L-Ala-gamma-D-Glu-L-Lys-D-Ala-D-Ala)](n+1)-di-trans,octa-cis-undecaprenyl diphosphate + di-trans,octa-cis-undecaprenyl diphosphate + H(+)</text>
        <dbReference type="Rhea" id="RHEA:23708"/>
        <dbReference type="Rhea" id="RHEA-COMP:9602"/>
        <dbReference type="Rhea" id="RHEA-COMP:9603"/>
        <dbReference type="ChEBI" id="CHEBI:15378"/>
        <dbReference type="ChEBI" id="CHEBI:58405"/>
        <dbReference type="ChEBI" id="CHEBI:60033"/>
        <dbReference type="ChEBI" id="CHEBI:78435"/>
        <dbReference type="EC" id="2.4.99.28"/>
    </reaction>
</comment>
<evidence type="ECO:0000313" key="13">
    <source>
        <dbReference type="EMBL" id="WSA34977.1"/>
    </source>
</evidence>
<dbReference type="Pfam" id="PF00912">
    <property type="entry name" value="Transgly"/>
    <property type="match status" value="1"/>
</dbReference>
<gene>
    <name evidence="13" type="ORF">OIE14_13465</name>
</gene>
<feature type="compositionally biased region" description="Low complexity" evidence="9">
    <location>
        <begin position="51"/>
        <end position="108"/>
    </location>
</feature>
<dbReference type="PANTHER" id="PTHR32282">
    <property type="entry name" value="BINDING PROTEIN TRANSPEPTIDASE, PUTATIVE-RELATED"/>
    <property type="match status" value="1"/>
</dbReference>
<keyword evidence="6" id="KW-0511">Multifunctional enzyme</keyword>